<reference evidence="1" key="1">
    <citation type="submission" date="2020-04" db="EMBL/GenBank/DDBJ databases">
        <authorList>
            <person name="Alioto T."/>
            <person name="Alioto T."/>
            <person name="Gomez Garrido J."/>
        </authorList>
    </citation>
    <scope>NUCLEOTIDE SEQUENCE</scope>
    <source>
        <strain evidence="1">A484AB</strain>
    </source>
</reference>
<feature type="non-terminal residue" evidence="1">
    <location>
        <position position="242"/>
    </location>
</feature>
<name>A0A6S7GHY5_PARCT</name>
<organism evidence="1 2">
    <name type="scientific">Paramuricea clavata</name>
    <name type="common">Red gorgonian</name>
    <name type="synonym">Violescent sea-whip</name>
    <dbReference type="NCBI Taxonomy" id="317549"/>
    <lineage>
        <taxon>Eukaryota</taxon>
        <taxon>Metazoa</taxon>
        <taxon>Cnidaria</taxon>
        <taxon>Anthozoa</taxon>
        <taxon>Octocorallia</taxon>
        <taxon>Malacalcyonacea</taxon>
        <taxon>Plexauridae</taxon>
        <taxon>Paramuricea</taxon>
    </lineage>
</organism>
<evidence type="ECO:0000313" key="2">
    <source>
        <dbReference type="Proteomes" id="UP001152795"/>
    </source>
</evidence>
<accession>A0A6S7GHY5</accession>
<dbReference type="OrthoDB" id="5987296at2759"/>
<proteinExistence type="predicted"/>
<dbReference type="EMBL" id="CACRXK020000765">
    <property type="protein sequence ID" value="CAB3984641.1"/>
    <property type="molecule type" value="Genomic_DNA"/>
</dbReference>
<evidence type="ECO:0000313" key="1">
    <source>
        <dbReference type="EMBL" id="CAB3984641.1"/>
    </source>
</evidence>
<protein>
    <submittedName>
        <fullName evidence="1">Uncharacterized protein</fullName>
    </submittedName>
</protein>
<dbReference type="Proteomes" id="UP001152795">
    <property type="component" value="Unassembled WGS sequence"/>
</dbReference>
<gene>
    <name evidence="1" type="ORF">PACLA_8A007100</name>
</gene>
<dbReference type="AlphaFoldDB" id="A0A6S7GHY5"/>
<sequence length="242" mass="27475">MKDLRKLSAWFLGLEFIFEEVGSPSGRACTKLIMWNKSTVNTLEETTLKITNPKNEEETVFDFIVVPNNYSCLLGLSTIQQIGLLTINDGNFITHISTDANQLGSFGETQLHVDPNVPPRALPCRKLPLALQENVKEELNHLVEAGVLLFLMFLTHRMELLEGWKIRLAHRAFDPVTFKTVLDNTPNFGDYMITETLIVKDYTLNSYMLSTITFQIQTALEKDSISSYIQSTTFVHVDLQKT</sequence>
<keyword evidence="2" id="KW-1185">Reference proteome</keyword>
<comment type="caution">
    <text evidence="1">The sequence shown here is derived from an EMBL/GenBank/DDBJ whole genome shotgun (WGS) entry which is preliminary data.</text>
</comment>